<comment type="similarity">
    <text evidence="2">Belongs to the CSC1 (TC 1.A.17) family.</text>
</comment>
<feature type="transmembrane region" description="Helical" evidence="8">
    <location>
        <begin position="16"/>
        <end position="37"/>
    </location>
</feature>
<dbReference type="EMBL" id="JBANRG010000138">
    <property type="protein sequence ID" value="KAK7433859.1"/>
    <property type="molecule type" value="Genomic_DNA"/>
</dbReference>
<dbReference type="PANTHER" id="PTHR13018">
    <property type="entry name" value="PROBABLE MEMBRANE PROTEIN DUF221-RELATED"/>
    <property type="match status" value="1"/>
</dbReference>
<dbReference type="Proteomes" id="UP001498398">
    <property type="component" value="Unassembled WGS sequence"/>
</dbReference>
<evidence type="ECO:0000313" key="13">
    <source>
        <dbReference type="EMBL" id="KAK7433859.1"/>
    </source>
</evidence>
<evidence type="ECO:0000259" key="11">
    <source>
        <dbReference type="Pfam" id="PF13967"/>
    </source>
</evidence>
<keyword evidence="3" id="KW-0813">Transport</keyword>
<evidence type="ECO:0000256" key="6">
    <source>
        <dbReference type="ARBA" id="ARBA00023136"/>
    </source>
</evidence>
<feature type="transmembrane region" description="Helical" evidence="8">
    <location>
        <begin position="690"/>
        <end position="716"/>
    </location>
</feature>
<evidence type="ECO:0000259" key="12">
    <source>
        <dbReference type="Pfam" id="PF14703"/>
    </source>
</evidence>
<evidence type="ECO:0000313" key="14">
    <source>
        <dbReference type="Proteomes" id="UP001498398"/>
    </source>
</evidence>
<organism evidence="13 14">
    <name type="scientific">Marasmiellus scandens</name>
    <dbReference type="NCBI Taxonomy" id="2682957"/>
    <lineage>
        <taxon>Eukaryota</taxon>
        <taxon>Fungi</taxon>
        <taxon>Dikarya</taxon>
        <taxon>Basidiomycota</taxon>
        <taxon>Agaricomycotina</taxon>
        <taxon>Agaricomycetes</taxon>
        <taxon>Agaricomycetidae</taxon>
        <taxon>Agaricales</taxon>
        <taxon>Marasmiineae</taxon>
        <taxon>Omphalotaceae</taxon>
        <taxon>Marasmiellus</taxon>
    </lineage>
</organism>
<keyword evidence="4 8" id="KW-0812">Transmembrane</keyword>
<comment type="subcellular location">
    <subcellularLocation>
        <location evidence="1">Membrane</location>
        <topology evidence="1">Multi-pass membrane protein</topology>
    </subcellularLocation>
</comment>
<evidence type="ECO:0000259" key="10">
    <source>
        <dbReference type="Pfam" id="PF12621"/>
    </source>
</evidence>
<dbReference type="InterPro" id="IPR003864">
    <property type="entry name" value="CSC1/OSCA1-like_7TM"/>
</dbReference>
<feature type="compositionally biased region" description="Low complexity" evidence="7">
    <location>
        <begin position="854"/>
        <end position="868"/>
    </location>
</feature>
<feature type="region of interest" description="Disordered" evidence="7">
    <location>
        <begin position="1051"/>
        <end position="1085"/>
    </location>
</feature>
<comment type="caution">
    <text evidence="13">The sequence shown here is derived from an EMBL/GenBank/DDBJ whole genome shotgun (WGS) entry which is preliminary data.</text>
</comment>
<dbReference type="InterPro" id="IPR027815">
    <property type="entry name" value="CSC1/OSCA1-like_cyt"/>
</dbReference>
<dbReference type="Pfam" id="PF13967">
    <property type="entry name" value="RSN1_TM"/>
    <property type="match status" value="1"/>
</dbReference>
<feature type="transmembrane region" description="Helical" evidence="8">
    <location>
        <begin position="494"/>
        <end position="514"/>
    </location>
</feature>
<dbReference type="InterPro" id="IPR032880">
    <property type="entry name" value="CSC1/OSCA1-like_N"/>
</dbReference>
<dbReference type="InterPro" id="IPR045122">
    <property type="entry name" value="Csc1-like"/>
</dbReference>
<keyword evidence="14" id="KW-1185">Reference proteome</keyword>
<name>A0ABR1IMI2_9AGAR</name>
<keyword evidence="6 8" id="KW-0472">Membrane</keyword>
<proteinExistence type="inferred from homology"/>
<evidence type="ECO:0000256" key="7">
    <source>
        <dbReference type="SAM" id="MobiDB-lite"/>
    </source>
</evidence>
<feature type="region of interest" description="Disordered" evidence="7">
    <location>
        <begin position="263"/>
        <end position="331"/>
    </location>
</feature>
<evidence type="ECO:0000256" key="3">
    <source>
        <dbReference type="ARBA" id="ARBA00022448"/>
    </source>
</evidence>
<reference evidence="13 14" key="1">
    <citation type="submission" date="2024-01" db="EMBL/GenBank/DDBJ databases">
        <title>A draft genome for the cacao thread blight pathogen Marasmiellus scandens.</title>
        <authorList>
            <person name="Baruah I.K."/>
            <person name="Leung J."/>
            <person name="Bukari Y."/>
            <person name="Amoako-Attah I."/>
            <person name="Meinhardt L.W."/>
            <person name="Bailey B.A."/>
            <person name="Cohen S.P."/>
        </authorList>
    </citation>
    <scope>NUCLEOTIDE SEQUENCE [LARGE SCALE GENOMIC DNA]</scope>
    <source>
        <strain evidence="13 14">GH-19</strain>
    </source>
</reference>
<accession>A0ABR1IMI2</accession>
<feature type="compositionally biased region" description="Basic residues" evidence="7">
    <location>
        <begin position="263"/>
        <end position="273"/>
    </location>
</feature>
<feature type="compositionally biased region" description="Basic and acidic residues" evidence="7">
    <location>
        <begin position="892"/>
        <end position="918"/>
    </location>
</feature>
<evidence type="ECO:0000256" key="2">
    <source>
        <dbReference type="ARBA" id="ARBA00007779"/>
    </source>
</evidence>
<evidence type="ECO:0000256" key="5">
    <source>
        <dbReference type="ARBA" id="ARBA00022989"/>
    </source>
</evidence>
<feature type="transmembrane region" description="Helical" evidence="8">
    <location>
        <begin position="534"/>
        <end position="556"/>
    </location>
</feature>
<feature type="transmembrane region" description="Helical" evidence="8">
    <location>
        <begin position="145"/>
        <end position="163"/>
    </location>
</feature>
<feature type="region of interest" description="Disordered" evidence="7">
    <location>
        <begin position="840"/>
        <end position="1021"/>
    </location>
</feature>
<feature type="transmembrane region" description="Helical" evidence="8">
    <location>
        <begin position="443"/>
        <end position="463"/>
    </location>
</feature>
<dbReference type="InterPro" id="IPR022257">
    <property type="entry name" value="PHM7_ext"/>
</dbReference>
<evidence type="ECO:0000256" key="4">
    <source>
        <dbReference type="ARBA" id="ARBA00022692"/>
    </source>
</evidence>
<feature type="domain" description="CSC1/OSCA1-like 7TM region" evidence="9">
    <location>
        <begin position="439"/>
        <end position="714"/>
    </location>
</feature>
<evidence type="ECO:0000256" key="1">
    <source>
        <dbReference type="ARBA" id="ARBA00004141"/>
    </source>
</evidence>
<protein>
    <submittedName>
        <fullName evidence="13">Phosphate metabolism protein 7</fullName>
    </submittedName>
</protein>
<dbReference type="PANTHER" id="PTHR13018:SF143">
    <property type="entry name" value="CSC1_OSCA1-LIKE 7TM REGION DOMAIN-CONTAINING PROTEIN"/>
    <property type="match status" value="1"/>
</dbReference>
<dbReference type="Pfam" id="PF02714">
    <property type="entry name" value="RSN1_7TM"/>
    <property type="match status" value="1"/>
</dbReference>
<feature type="transmembrane region" description="Helical" evidence="8">
    <location>
        <begin position="646"/>
        <end position="670"/>
    </location>
</feature>
<feature type="domain" description="CSC1/OSCA1-like N-terminal transmembrane" evidence="11">
    <location>
        <begin position="15"/>
        <end position="163"/>
    </location>
</feature>
<sequence>MAVDPSRVDTTSSKSFLTALIANGALLGIEVGAFLVMKSNMERIFSPRTYLPPPDKRSKPLPKGLWRWLPAVLMEPSEDIIHKNGLDAYMFLRYIKLLIKIFFVFTILTFAVVVPVNFVGRNDAPSDLERITWTNLIREHDQPRFFAHVFVVYILTFYVIYEIRSEMSHFTYMRHQFLLSPSHSAHAQARTVLLTSVPDEIANEHDLRQFASFVPGGVDKVWVYRDTKQLNDWFEERQDACSKLEGAVVTLLKKAMKSWRKREKGWRKSHRKSMSMSMSMSTRKGKGKSVIQSPGQGEKGGEEVNPDVDLENQDDEDEMPTLPPTRDTLDELVPENKRPRHRTGFLGLFGEKVDTIDWCKEEIATLNGKIRQGRAKLVEGKSLGSVFILCNLQMGAHILAQCVSYHEPLTMIDKWMEIHPKDIVWRNLDDGALEMRWRYLTSWLAMVGLIIAWSFPAVFIGTLSNVDELCHNVHFLNWVCTDLSSTVQSIIQGILPPVLLAILFALLPLILRALAWYECIPRYSLMSMSVYKRLFVFLLIHGFLIVTISSGVTKAIEDIINNPTSTLQSLANQLPGASVFFLSYMITQGLAGAGMALIQLVPLIIHYFRKFFMGRTPRQAFLVTFRMPSIDFGETLPRLSLLATIAFAYSVLNPLINFLALISYVMMYIAYKFLFLQVMDQPDQSETGGLYFPVAMSNIFVGLYIEEVSLACLFFFKTTNSVARPTALPEGILMVILVAFTAIAQGMVGRSYDPITQYLPMSLATKQMAERYGANKKDGHGSEDEDGDMDLFSRSHITSVRRRITKKTKNIPMTVIGGTLGTIGHLTAKASAKVGVAVGRSSGVSEHEDHEMQPRASSSSASPISPQAFPTVAIAGPSSTGIRPSISPGPDDSVHEEPQQMEGHHEEQAHEDEHHDSMETPLSPPPSRPISTPSLSFPTPKPFRRPSEIVRKFSSFGGATPSDDASDHPYEQIIPPRPSPKRSDTSFSSFKRREKGESTMIVPPPPAPEEEEDLDDHAFDHPSTYVEQPWIWVPKDKLGLSKVIIKELQDAGVSASDEGATMDRKGVVEVTRNPPDEEWAGGHTH</sequence>
<evidence type="ECO:0000259" key="9">
    <source>
        <dbReference type="Pfam" id="PF02714"/>
    </source>
</evidence>
<feature type="transmembrane region" description="Helical" evidence="8">
    <location>
        <begin position="576"/>
        <end position="608"/>
    </location>
</feature>
<feature type="domain" description="10TM putative phosphate transporter extracellular tail" evidence="10">
    <location>
        <begin position="1007"/>
        <end position="1076"/>
    </location>
</feature>
<keyword evidence="5 8" id="KW-1133">Transmembrane helix</keyword>
<feature type="transmembrane region" description="Helical" evidence="8">
    <location>
        <begin position="728"/>
        <end position="748"/>
    </location>
</feature>
<feature type="domain" description="CSC1/OSCA1-like cytosolic" evidence="12">
    <location>
        <begin position="189"/>
        <end position="427"/>
    </location>
</feature>
<feature type="transmembrane region" description="Helical" evidence="8">
    <location>
        <begin position="97"/>
        <end position="118"/>
    </location>
</feature>
<dbReference type="Pfam" id="PF14703">
    <property type="entry name" value="PHM7_cyt"/>
    <property type="match status" value="1"/>
</dbReference>
<feature type="compositionally biased region" description="Acidic residues" evidence="7">
    <location>
        <begin position="304"/>
        <end position="319"/>
    </location>
</feature>
<evidence type="ECO:0000256" key="8">
    <source>
        <dbReference type="SAM" id="Phobius"/>
    </source>
</evidence>
<dbReference type="Pfam" id="PF12621">
    <property type="entry name" value="PHM7_ext"/>
    <property type="match status" value="1"/>
</dbReference>
<gene>
    <name evidence="13" type="primary">PHM7_5</name>
    <name evidence="13" type="ORF">VKT23_020528</name>
</gene>